<comment type="caution">
    <text evidence="1">The sequence shown here is derived from an EMBL/GenBank/DDBJ whole genome shotgun (WGS) entry which is preliminary data.</text>
</comment>
<gene>
    <name evidence="1" type="ORF">GN244_ATG01108</name>
</gene>
<evidence type="ECO:0000313" key="1">
    <source>
        <dbReference type="EMBL" id="KAF4046717.1"/>
    </source>
</evidence>
<sequence>MNQYIKNLEEEAKNAAQEETMISDEKKHLIAELLNCAGNWVLDSLHEHSNRKKVETNRLLKQAVSAADLQKLVQHFSTASSTWRSINGTVSRMFANEKVEKREIVARVEDVYSVSKPREKDEDMLMTSQIRSMLQHLVEAFKIPINRLLKEDESLQHASTRLEGEIDSINAFMERMVSEESALGATEKTSLAQESQYPVELDKINIRRSERLKSILPPEAELETAEKLIKNRNDYDRKACAEFVQRFKVAQETKERIPALKEIQKKIARQNGPASKCKDGSNKAKLADAVHPSEQWIVKMLKFKKNISVIDSRLLKDISVTVVSAVSEEDVVNATPAEEVTAEKEVVAAASTEEVL</sequence>
<dbReference type="EMBL" id="WSZM01000015">
    <property type="protein sequence ID" value="KAF4046717.1"/>
    <property type="molecule type" value="Genomic_DNA"/>
</dbReference>
<keyword evidence="2" id="KW-1185">Reference proteome</keyword>
<evidence type="ECO:0000313" key="2">
    <source>
        <dbReference type="Proteomes" id="UP000602510"/>
    </source>
</evidence>
<name>A0A833WNU7_PHYIN</name>
<protein>
    <submittedName>
        <fullName evidence="1">Uncharacterized protein</fullName>
    </submittedName>
</protein>
<dbReference type="Proteomes" id="UP000602510">
    <property type="component" value="Unassembled WGS sequence"/>
</dbReference>
<dbReference type="AlphaFoldDB" id="A0A833WNU7"/>
<proteinExistence type="predicted"/>
<organism evidence="1 2">
    <name type="scientific">Phytophthora infestans</name>
    <name type="common">Potato late blight agent</name>
    <name type="synonym">Botrytis infestans</name>
    <dbReference type="NCBI Taxonomy" id="4787"/>
    <lineage>
        <taxon>Eukaryota</taxon>
        <taxon>Sar</taxon>
        <taxon>Stramenopiles</taxon>
        <taxon>Oomycota</taxon>
        <taxon>Peronosporomycetes</taxon>
        <taxon>Peronosporales</taxon>
        <taxon>Peronosporaceae</taxon>
        <taxon>Phytophthora</taxon>
    </lineage>
</organism>
<accession>A0A833WNU7</accession>
<reference evidence="1" key="1">
    <citation type="submission" date="2020-04" db="EMBL/GenBank/DDBJ databases">
        <title>Hybrid Assembly of Korean Phytophthora infestans isolates.</title>
        <authorList>
            <person name="Prokchorchik M."/>
            <person name="Lee Y."/>
            <person name="Seo J."/>
            <person name="Cho J.-H."/>
            <person name="Park Y.-E."/>
            <person name="Jang D.-C."/>
            <person name="Im J.-S."/>
            <person name="Choi J.-G."/>
            <person name="Park H.-J."/>
            <person name="Lee G.-B."/>
            <person name="Lee Y.-G."/>
            <person name="Hong S.-Y."/>
            <person name="Cho K."/>
            <person name="Sohn K.H."/>
        </authorList>
    </citation>
    <scope>NUCLEOTIDE SEQUENCE</scope>
    <source>
        <strain evidence="1">KR_1_A1</strain>
    </source>
</reference>